<accession>A0ABX0U2Y3</accession>
<protein>
    <submittedName>
        <fullName evidence="1">Membrane protein</fullName>
    </submittedName>
</protein>
<gene>
    <name evidence="1" type="ORF">FHT01_002391</name>
</gene>
<dbReference type="EMBL" id="JAASQP010000001">
    <property type="protein sequence ID" value="NIJ24849.1"/>
    <property type="molecule type" value="Genomic_DNA"/>
</dbReference>
<name>A0ABX0U2Y3_9SPHN</name>
<evidence type="ECO:0000313" key="1">
    <source>
        <dbReference type="EMBL" id="NIJ24849.1"/>
    </source>
</evidence>
<reference evidence="1 2" key="1">
    <citation type="submission" date="2020-03" db="EMBL/GenBank/DDBJ databases">
        <title>Genomic Encyclopedia of Type Strains, Phase IV (KMG-IV): sequencing the most valuable type-strain genomes for metagenomic binning, comparative biology and taxonomic classification.</title>
        <authorList>
            <person name="Goeker M."/>
        </authorList>
    </citation>
    <scope>NUCLEOTIDE SEQUENCE [LARGE SCALE GENOMIC DNA]</scope>
    <source>
        <strain evidence="1 2">DSM 22753</strain>
    </source>
</reference>
<organism evidence="1 2">
    <name type="scientific">Sphingomonas japonica</name>
    <dbReference type="NCBI Taxonomy" id="511662"/>
    <lineage>
        <taxon>Bacteria</taxon>
        <taxon>Pseudomonadati</taxon>
        <taxon>Pseudomonadota</taxon>
        <taxon>Alphaproteobacteria</taxon>
        <taxon>Sphingomonadales</taxon>
        <taxon>Sphingomonadaceae</taxon>
        <taxon>Sphingomonas</taxon>
    </lineage>
</organism>
<comment type="caution">
    <text evidence="1">The sequence shown here is derived from an EMBL/GenBank/DDBJ whole genome shotgun (WGS) entry which is preliminary data.</text>
</comment>
<dbReference type="RefSeq" id="WP_140047283.1">
    <property type="nucleotide sequence ID" value="NZ_JAASQP010000001.1"/>
</dbReference>
<keyword evidence="2" id="KW-1185">Reference proteome</keyword>
<dbReference type="Proteomes" id="UP000788153">
    <property type="component" value="Unassembled WGS sequence"/>
</dbReference>
<sequence>MFQRPERPVQTAETVTSAKAYEDWRNDWMDYAKTLDAGWYSACRWFADADVPVTCGDAPPEVSDLPAAAPPR</sequence>
<proteinExistence type="predicted"/>
<evidence type="ECO:0000313" key="2">
    <source>
        <dbReference type="Proteomes" id="UP000788153"/>
    </source>
</evidence>